<evidence type="ECO:0000256" key="11">
    <source>
        <dbReference type="ARBA" id="ARBA00067072"/>
    </source>
</evidence>
<evidence type="ECO:0000256" key="15">
    <source>
        <dbReference type="PIRSR" id="PIRSR601461-2"/>
    </source>
</evidence>
<keyword evidence="2 16" id="KW-0645">Protease</keyword>
<evidence type="ECO:0000256" key="12">
    <source>
        <dbReference type="ARBA" id="ARBA00070311"/>
    </source>
</evidence>
<dbReference type="InterPro" id="IPR033121">
    <property type="entry name" value="PEPTIDASE_A1"/>
</dbReference>
<keyword evidence="5 16" id="KW-0378">Hydrolase</keyword>
<comment type="catalytic activity">
    <reaction evidence="9">
        <text>Hydrolysis of proteins, favoring hydrophobic residues at P1 and P1'. Clots milk. Does not accept Lys at P1, and hence does not activate trypsinogen.</text>
        <dbReference type="EC" id="3.4.23.23"/>
    </reaction>
</comment>
<protein>
    <recommendedName>
        <fullName evidence="12">Mucorpepsin</fullName>
        <ecNumber evidence="11">3.4.23.23</ecNumber>
    </recommendedName>
    <alternativeName>
        <fullName evidence="13">Mucor rennin</fullName>
    </alternativeName>
</protein>
<evidence type="ECO:0000256" key="5">
    <source>
        <dbReference type="ARBA" id="ARBA00022801"/>
    </source>
</evidence>
<dbReference type="InterPro" id="IPR001461">
    <property type="entry name" value="Aspartic_peptidase_A1"/>
</dbReference>
<evidence type="ECO:0000256" key="17">
    <source>
        <dbReference type="SAM" id="MobiDB-lite"/>
    </source>
</evidence>
<dbReference type="CDD" id="cd05471">
    <property type="entry name" value="pepsin_like"/>
    <property type="match status" value="1"/>
</dbReference>
<reference evidence="19" key="2">
    <citation type="submission" date="2023-02" db="EMBL/GenBank/DDBJ databases">
        <authorList>
            <consortium name="DOE Joint Genome Institute"/>
            <person name="Mondo S.J."/>
            <person name="Chang Y."/>
            <person name="Wang Y."/>
            <person name="Ahrendt S."/>
            <person name="Andreopoulos W."/>
            <person name="Barry K."/>
            <person name="Beard J."/>
            <person name="Benny G.L."/>
            <person name="Blankenship S."/>
            <person name="Bonito G."/>
            <person name="Cuomo C."/>
            <person name="Desiro A."/>
            <person name="Gervers K.A."/>
            <person name="Hundley H."/>
            <person name="Kuo A."/>
            <person name="LaButti K."/>
            <person name="Lang B.F."/>
            <person name="Lipzen A."/>
            <person name="O'Donnell K."/>
            <person name="Pangilinan J."/>
            <person name="Reynolds N."/>
            <person name="Sandor L."/>
            <person name="Smith M.W."/>
            <person name="Tsang A."/>
            <person name="Grigoriev I.V."/>
            <person name="Stajich J.E."/>
            <person name="Spatafora J.W."/>
        </authorList>
    </citation>
    <scope>NUCLEOTIDE SEQUENCE</scope>
    <source>
        <strain evidence="19">RSA 2281</strain>
    </source>
</reference>
<evidence type="ECO:0000256" key="13">
    <source>
        <dbReference type="ARBA" id="ARBA00075933"/>
    </source>
</evidence>
<dbReference type="AlphaFoldDB" id="A0AAD5K978"/>
<dbReference type="GO" id="GO:0006508">
    <property type="term" value="P:proteolysis"/>
    <property type="evidence" value="ECO:0007669"/>
    <property type="project" value="UniProtKB-KW"/>
</dbReference>
<dbReference type="InterPro" id="IPR034164">
    <property type="entry name" value="Pepsin-like_dom"/>
</dbReference>
<dbReference type="Gene3D" id="2.40.70.10">
    <property type="entry name" value="Acid Proteases"/>
    <property type="match status" value="2"/>
</dbReference>
<dbReference type="InterPro" id="IPR001969">
    <property type="entry name" value="Aspartic_peptidase_AS"/>
</dbReference>
<dbReference type="Pfam" id="PF00026">
    <property type="entry name" value="Asp"/>
    <property type="match status" value="1"/>
</dbReference>
<dbReference type="PANTHER" id="PTHR47966:SF51">
    <property type="entry name" value="BETA-SITE APP-CLEAVING ENZYME, ISOFORM A-RELATED"/>
    <property type="match status" value="1"/>
</dbReference>
<dbReference type="FunFam" id="2.40.70.10:FF:000008">
    <property type="entry name" value="Cathepsin D"/>
    <property type="match status" value="1"/>
</dbReference>
<keyword evidence="20" id="KW-1185">Reference proteome</keyword>
<feature type="domain" description="Peptidase A1" evidence="18">
    <location>
        <begin position="98"/>
        <end position="493"/>
    </location>
</feature>
<evidence type="ECO:0000256" key="14">
    <source>
        <dbReference type="PIRSR" id="PIRSR601461-1"/>
    </source>
</evidence>
<keyword evidence="3" id="KW-0732">Signal</keyword>
<evidence type="ECO:0000256" key="4">
    <source>
        <dbReference type="ARBA" id="ARBA00022750"/>
    </source>
</evidence>
<accession>A0AAD5K978</accession>
<evidence type="ECO:0000313" key="20">
    <source>
        <dbReference type="Proteomes" id="UP001209540"/>
    </source>
</evidence>
<dbReference type="PROSITE" id="PS51767">
    <property type="entry name" value="PEPTIDASE_A1"/>
    <property type="match status" value="1"/>
</dbReference>
<proteinExistence type="inferred from homology"/>
<keyword evidence="8" id="KW-0325">Glycoprotein</keyword>
<evidence type="ECO:0000256" key="2">
    <source>
        <dbReference type="ARBA" id="ARBA00022670"/>
    </source>
</evidence>
<evidence type="ECO:0000256" key="16">
    <source>
        <dbReference type="RuleBase" id="RU000454"/>
    </source>
</evidence>
<dbReference type="InterPro" id="IPR021109">
    <property type="entry name" value="Peptidase_aspartic_dom_sf"/>
</dbReference>
<dbReference type="GO" id="GO:0004190">
    <property type="term" value="F:aspartic-type endopeptidase activity"/>
    <property type="evidence" value="ECO:0007669"/>
    <property type="project" value="UniProtKB-KW"/>
</dbReference>
<evidence type="ECO:0000313" key="19">
    <source>
        <dbReference type="EMBL" id="KAI9275504.1"/>
    </source>
</evidence>
<comment type="function">
    <text evidence="10">This enzyme, capable of clotting milk is frequently used for cheese production.</text>
</comment>
<keyword evidence="7 15" id="KW-1015">Disulfide bond</keyword>
<feature type="active site" evidence="14">
    <location>
        <position position="116"/>
    </location>
</feature>
<feature type="disulfide bond" evidence="15">
    <location>
        <begin position="129"/>
        <end position="134"/>
    </location>
</feature>
<keyword evidence="6" id="KW-0865">Zymogen</keyword>
<comment type="similarity">
    <text evidence="1 16">Belongs to the peptidase A1 family.</text>
</comment>
<feature type="active site" evidence="14">
    <location>
        <position position="350"/>
    </location>
</feature>
<comment type="caution">
    <text evidence="19">The sequence shown here is derived from an EMBL/GenBank/DDBJ whole genome shotgun (WGS) entry which is preliminary data.</text>
</comment>
<dbReference type="Proteomes" id="UP001209540">
    <property type="component" value="Unassembled WGS sequence"/>
</dbReference>
<evidence type="ECO:0000256" key="7">
    <source>
        <dbReference type="ARBA" id="ARBA00023157"/>
    </source>
</evidence>
<dbReference type="EC" id="3.4.23.23" evidence="11"/>
<reference evidence="19" key="1">
    <citation type="journal article" date="2022" name="IScience">
        <title>Evolution of zygomycete secretomes and the origins of terrestrial fungal ecologies.</title>
        <authorList>
            <person name="Chang Y."/>
            <person name="Wang Y."/>
            <person name="Mondo S."/>
            <person name="Ahrendt S."/>
            <person name="Andreopoulos W."/>
            <person name="Barry K."/>
            <person name="Beard J."/>
            <person name="Benny G.L."/>
            <person name="Blankenship S."/>
            <person name="Bonito G."/>
            <person name="Cuomo C."/>
            <person name="Desiro A."/>
            <person name="Gervers K.A."/>
            <person name="Hundley H."/>
            <person name="Kuo A."/>
            <person name="LaButti K."/>
            <person name="Lang B.F."/>
            <person name="Lipzen A."/>
            <person name="O'Donnell K."/>
            <person name="Pangilinan J."/>
            <person name="Reynolds N."/>
            <person name="Sandor L."/>
            <person name="Smith M.E."/>
            <person name="Tsang A."/>
            <person name="Grigoriev I.V."/>
            <person name="Stajich J.E."/>
            <person name="Spatafora J.W."/>
        </authorList>
    </citation>
    <scope>NUCLEOTIDE SEQUENCE</scope>
    <source>
        <strain evidence="19">RSA 2281</strain>
    </source>
</reference>
<evidence type="ECO:0000256" key="3">
    <source>
        <dbReference type="ARBA" id="ARBA00022729"/>
    </source>
</evidence>
<evidence type="ECO:0000256" key="10">
    <source>
        <dbReference type="ARBA" id="ARBA00059864"/>
    </source>
</evidence>
<feature type="region of interest" description="Disordered" evidence="17">
    <location>
        <begin position="507"/>
        <end position="535"/>
    </location>
</feature>
<organism evidence="19 20">
    <name type="scientific">Phascolomyces articulosus</name>
    <dbReference type="NCBI Taxonomy" id="60185"/>
    <lineage>
        <taxon>Eukaryota</taxon>
        <taxon>Fungi</taxon>
        <taxon>Fungi incertae sedis</taxon>
        <taxon>Mucoromycota</taxon>
        <taxon>Mucoromycotina</taxon>
        <taxon>Mucoromycetes</taxon>
        <taxon>Mucorales</taxon>
        <taxon>Lichtheimiaceae</taxon>
        <taxon>Phascolomyces</taxon>
    </lineage>
</organism>
<sequence>MAPNFIGLEHLLLSYPLVKCVGINNTPLSKGIMHVTFLFLLVGTIAEATAATTIRLPIIKRPSSSYHEKRQTTSNITTVTAPPASQVTKLYNDEASEYLIRVGIGSPPQNFTLALDTGSSDLWIPSKECPSQTCPLARFDSSQSMTFKSTDQAFKIVYGIGNANGTYGRDTVSIGKLQVQNQLFGLAKQTDDIIAPGLSNENLQEILAVGDTHDGDDDIDDRDEIANGIFGLGYPHLASSLNKNNSTTENDGSFVFNLAKEGLITEPLFSIYMGSMYDDGWVGEILFGGINHDMYQNPPDYASVVSFEKDQTDKPRTYWMTYGQGIRVLHKNDTKLVNHVFPEKHGFIIDTGTTLTYMDHDIANQVVQAVAGEHNVVLDNASGTYLVPCSIYKQSNRLELLLIPEKQNGTNPSEQDDNDMIVIGVPIQDLVIPLDNEELEKATQCMFGIAPWLPSDSDTTNQLGNQGFVLVGDTVLRSTYLVFDIGKDRIGFAGARGSGGYVIREHIGTSTSNTGRDNNENSSNSTIETTSSSSRNSNRRISIITTVITIINFFVII</sequence>
<keyword evidence="4 16" id="KW-0064">Aspartyl protease</keyword>
<dbReference type="PROSITE" id="PS00141">
    <property type="entry name" value="ASP_PROTEASE"/>
    <property type="match status" value="2"/>
</dbReference>
<evidence type="ECO:0000256" key="8">
    <source>
        <dbReference type="ARBA" id="ARBA00023180"/>
    </source>
</evidence>
<gene>
    <name evidence="19" type="ORF">BDA99DRAFT_568177</name>
</gene>
<evidence type="ECO:0000256" key="6">
    <source>
        <dbReference type="ARBA" id="ARBA00023145"/>
    </source>
</evidence>
<evidence type="ECO:0000259" key="18">
    <source>
        <dbReference type="PROSITE" id="PS51767"/>
    </source>
</evidence>
<evidence type="ECO:0000256" key="9">
    <source>
        <dbReference type="ARBA" id="ARBA00052485"/>
    </source>
</evidence>
<evidence type="ECO:0000256" key="1">
    <source>
        <dbReference type="ARBA" id="ARBA00007447"/>
    </source>
</evidence>
<feature type="compositionally biased region" description="Low complexity" evidence="17">
    <location>
        <begin position="520"/>
        <end position="535"/>
    </location>
</feature>
<dbReference type="PRINTS" id="PR00792">
    <property type="entry name" value="PEPSIN"/>
</dbReference>
<dbReference type="SUPFAM" id="SSF50630">
    <property type="entry name" value="Acid proteases"/>
    <property type="match status" value="1"/>
</dbReference>
<dbReference type="PANTHER" id="PTHR47966">
    <property type="entry name" value="BETA-SITE APP-CLEAVING ENZYME, ISOFORM A-RELATED"/>
    <property type="match status" value="1"/>
</dbReference>
<dbReference type="EMBL" id="JAIXMP010000003">
    <property type="protein sequence ID" value="KAI9275504.1"/>
    <property type="molecule type" value="Genomic_DNA"/>
</dbReference>
<name>A0AAD5K978_9FUNG</name>